<feature type="compositionally biased region" description="Polar residues" evidence="1">
    <location>
        <begin position="1"/>
        <end position="13"/>
    </location>
</feature>
<evidence type="ECO:0000256" key="1">
    <source>
        <dbReference type="SAM" id="MobiDB-lite"/>
    </source>
</evidence>
<dbReference type="InterPro" id="IPR045999">
    <property type="entry name" value="DUF5955"/>
</dbReference>
<comment type="caution">
    <text evidence="2">The sequence shown here is derived from an EMBL/GenBank/DDBJ whole genome shotgun (WGS) entry which is preliminary data.</text>
</comment>
<reference evidence="2 3" key="1">
    <citation type="submission" date="2018-03" db="EMBL/GenBank/DDBJ databases">
        <title>Genomic Encyclopedia of Archaeal and Bacterial Type Strains, Phase II (KMG-II): from individual species to whole genera.</title>
        <authorList>
            <person name="Goeker M."/>
        </authorList>
    </citation>
    <scope>NUCLEOTIDE SEQUENCE [LARGE SCALE GENOMIC DNA]</scope>
    <source>
        <strain evidence="2 3">DSM 45348</strain>
    </source>
</reference>
<dbReference type="Proteomes" id="UP000239209">
    <property type="component" value="Unassembled WGS sequence"/>
</dbReference>
<gene>
    <name evidence="2" type="ORF">CLV70_101343</name>
</gene>
<organism evidence="2 3">
    <name type="scientific">Pseudosporangium ferrugineum</name>
    <dbReference type="NCBI Taxonomy" id="439699"/>
    <lineage>
        <taxon>Bacteria</taxon>
        <taxon>Bacillati</taxon>
        <taxon>Actinomycetota</taxon>
        <taxon>Actinomycetes</taxon>
        <taxon>Micromonosporales</taxon>
        <taxon>Micromonosporaceae</taxon>
        <taxon>Pseudosporangium</taxon>
    </lineage>
</organism>
<keyword evidence="3" id="KW-1185">Reference proteome</keyword>
<evidence type="ECO:0000313" key="2">
    <source>
        <dbReference type="EMBL" id="PRY33181.1"/>
    </source>
</evidence>
<feature type="region of interest" description="Disordered" evidence="1">
    <location>
        <begin position="1"/>
        <end position="24"/>
    </location>
</feature>
<dbReference type="AlphaFoldDB" id="A0A2T0SID5"/>
<sequence length="116" mass="12370">MTSELNIGGNSYGPNAVGRGARATQHHVAIGTPADDPLTGALARLRSLVAEHRDRIPEAARVERDIDAVEEEAAGPDPDPDRLRDALRRIGLRVAAAAPVVSAVNDVRELIERLLP</sequence>
<dbReference type="OrthoDB" id="9966213at2"/>
<dbReference type="Pfam" id="PF19380">
    <property type="entry name" value="DUF5955"/>
    <property type="match status" value="1"/>
</dbReference>
<evidence type="ECO:0000313" key="3">
    <source>
        <dbReference type="Proteomes" id="UP000239209"/>
    </source>
</evidence>
<name>A0A2T0SID5_9ACTN</name>
<protein>
    <submittedName>
        <fullName evidence="2">Uncharacterized protein</fullName>
    </submittedName>
</protein>
<dbReference type="EMBL" id="PVZG01000001">
    <property type="protein sequence ID" value="PRY33181.1"/>
    <property type="molecule type" value="Genomic_DNA"/>
</dbReference>
<accession>A0A2T0SID5</accession>
<dbReference type="RefSeq" id="WP_106124514.1">
    <property type="nucleotide sequence ID" value="NZ_PVZG01000001.1"/>
</dbReference>
<proteinExistence type="predicted"/>